<name>A0A4Y2HCX5_ARAVE</name>
<reference evidence="1 2" key="1">
    <citation type="journal article" date="2019" name="Sci. Rep.">
        <title>Orb-weaving spider Araneus ventricosus genome elucidates the spidroin gene catalogue.</title>
        <authorList>
            <person name="Kono N."/>
            <person name="Nakamura H."/>
            <person name="Ohtoshi R."/>
            <person name="Moran D.A.P."/>
            <person name="Shinohara A."/>
            <person name="Yoshida Y."/>
            <person name="Fujiwara M."/>
            <person name="Mori M."/>
            <person name="Tomita M."/>
            <person name="Arakawa K."/>
        </authorList>
    </citation>
    <scope>NUCLEOTIDE SEQUENCE [LARGE SCALE GENOMIC DNA]</scope>
</reference>
<sequence length="92" mass="10692">MSHFEATRGLLQEELRHIEPRSDDEDDIWTGIPPFQVLAPHYTSGRTFDLPACRRTNKRRIFSETGFRARNPPVEIIPVGRRGTLFSRKQSK</sequence>
<accession>A0A4Y2HCX5</accession>
<evidence type="ECO:0000313" key="1">
    <source>
        <dbReference type="EMBL" id="GBM63154.1"/>
    </source>
</evidence>
<comment type="caution">
    <text evidence="1">The sequence shown here is derived from an EMBL/GenBank/DDBJ whole genome shotgun (WGS) entry which is preliminary data.</text>
</comment>
<organism evidence="1 2">
    <name type="scientific">Araneus ventricosus</name>
    <name type="common">Orbweaver spider</name>
    <name type="synonym">Epeira ventricosa</name>
    <dbReference type="NCBI Taxonomy" id="182803"/>
    <lineage>
        <taxon>Eukaryota</taxon>
        <taxon>Metazoa</taxon>
        <taxon>Ecdysozoa</taxon>
        <taxon>Arthropoda</taxon>
        <taxon>Chelicerata</taxon>
        <taxon>Arachnida</taxon>
        <taxon>Araneae</taxon>
        <taxon>Araneomorphae</taxon>
        <taxon>Entelegynae</taxon>
        <taxon>Araneoidea</taxon>
        <taxon>Araneidae</taxon>
        <taxon>Araneus</taxon>
    </lineage>
</organism>
<gene>
    <name evidence="1" type="ORF">AVEN_266806_1</name>
</gene>
<dbReference type="AlphaFoldDB" id="A0A4Y2HCX5"/>
<evidence type="ECO:0000313" key="2">
    <source>
        <dbReference type="Proteomes" id="UP000499080"/>
    </source>
</evidence>
<protein>
    <submittedName>
        <fullName evidence="1">Uncharacterized protein</fullName>
    </submittedName>
</protein>
<proteinExistence type="predicted"/>
<dbReference type="EMBL" id="BGPR01001853">
    <property type="protein sequence ID" value="GBM63154.1"/>
    <property type="molecule type" value="Genomic_DNA"/>
</dbReference>
<keyword evidence="2" id="KW-1185">Reference proteome</keyword>
<dbReference type="Proteomes" id="UP000499080">
    <property type="component" value="Unassembled WGS sequence"/>
</dbReference>